<reference evidence="1" key="1">
    <citation type="journal article" date="2020" name="Nature">
        <title>Giant virus diversity and host interactions through global metagenomics.</title>
        <authorList>
            <person name="Schulz F."/>
            <person name="Roux S."/>
            <person name="Paez-Espino D."/>
            <person name="Jungbluth S."/>
            <person name="Walsh D.A."/>
            <person name="Denef V.J."/>
            <person name="McMahon K.D."/>
            <person name="Konstantinidis K.T."/>
            <person name="Eloe-Fadrosh E.A."/>
            <person name="Kyrpides N.C."/>
            <person name="Woyke T."/>
        </authorList>
    </citation>
    <scope>NUCLEOTIDE SEQUENCE</scope>
    <source>
        <strain evidence="1">GVMAG-M-3300025572-1</strain>
    </source>
</reference>
<name>A0A6C0IWY0_9ZZZZ</name>
<organism evidence="1">
    <name type="scientific">viral metagenome</name>
    <dbReference type="NCBI Taxonomy" id="1070528"/>
    <lineage>
        <taxon>unclassified sequences</taxon>
        <taxon>metagenomes</taxon>
        <taxon>organismal metagenomes</taxon>
    </lineage>
</organism>
<protein>
    <submittedName>
        <fullName evidence="1">Uncharacterized protein</fullName>
    </submittedName>
</protein>
<evidence type="ECO:0000313" key="1">
    <source>
        <dbReference type="EMBL" id="QHT97801.1"/>
    </source>
</evidence>
<dbReference type="EMBL" id="MN740283">
    <property type="protein sequence ID" value="QHT97801.1"/>
    <property type="molecule type" value="Genomic_DNA"/>
</dbReference>
<dbReference type="AlphaFoldDB" id="A0A6C0IWY0"/>
<proteinExistence type="predicted"/>
<sequence>MSITAYELWVKYEKTITRIISAIQKDKEAAIPGIIAAIATEIIPAMMSDVGRVKSLGGTEKRELILETIELAIKKTFEELNKIPELAAASWDETLRDLLLTLVPPLIKLLISVEKNEIKFNKKVTGCFSCCTKS</sequence>
<accession>A0A6C0IWY0</accession>